<accession>A0A1B6IMV2</accession>
<dbReference type="EMBL" id="GECU01019462">
    <property type="protein sequence ID" value="JAS88244.1"/>
    <property type="molecule type" value="Transcribed_RNA"/>
</dbReference>
<evidence type="ECO:0000313" key="3">
    <source>
        <dbReference type="EMBL" id="JAS88244.1"/>
    </source>
</evidence>
<feature type="signal peptide" evidence="2">
    <location>
        <begin position="1"/>
        <end position="18"/>
    </location>
</feature>
<reference evidence="3" key="1">
    <citation type="submission" date="2015-11" db="EMBL/GenBank/DDBJ databases">
        <title>De novo transcriptome assembly of four potential Pierce s Disease insect vectors from Arizona vineyards.</title>
        <authorList>
            <person name="Tassone E.E."/>
        </authorList>
    </citation>
    <scope>NUCLEOTIDE SEQUENCE</scope>
</reference>
<dbReference type="AlphaFoldDB" id="A0A1B6IMV2"/>
<evidence type="ECO:0000256" key="1">
    <source>
        <dbReference type="SAM" id="Phobius"/>
    </source>
</evidence>
<organism evidence="3">
    <name type="scientific">Homalodisca liturata</name>
    <dbReference type="NCBI Taxonomy" id="320908"/>
    <lineage>
        <taxon>Eukaryota</taxon>
        <taxon>Metazoa</taxon>
        <taxon>Ecdysozoa</taxon>
        <taxon>Arthropoda</taxon>
        <taxon>Hexapoda</taxon>
        <taxon>Insecta</taxon>
        <taxon>Pterygota</taxon>
        <taxon>Neoptera</taxon>
        <taxon>Paraneoptera</taxon>
        <taxon>Hemiptera</taxon>
        <taxon>Auchenorrhyncha</taxon>
        <taxon>Membracoidea</taxon>
        <taxon>Cicadellidae</taxon>
        <taxon>Cicadellinae</taxon>
        <taxon>Proconiini</taxon>
        <taxon>Homalodisca</taxon>
    </lineage>
</organism>
<keyword evidence="1" id="KW-0472">Membrane</keyword>
<gene>
    <name evidence="3" type="ORF">g.10681</name>
</gene>
<name>A0A1B6IMV2_9HEMI</name>
<keyword evidence="1" id="KW-1133">Transmembrane helix</keyword>
<protein>
    <submittedName>
        <fullName evidence="3">Uncharacterized protein</fullName>
    </submittedName>
</protein>
<keyword evidence="1" id="KW-0812">Transmembrane</keyword>
<proteinExistence type="predicted"/>
<feature type="transmembrane region" description="Helical" evidence="1">
    <location>
        <begin position="75"/>
        <end position="95"/>
    </location>
</feature>
<keyword evidence="2" id="KW-0732">Signal</keyword>
<evidence type="ECO:0000256" key="2">
    <source>
        <dbReference type="SAM" id="SignalP"/>
    </source>
</evidence>
<feature type="chain" id="PRO_5008585297" evidence="2">
    <location>
        <begin position="19"/>
        <end position="101"/>
    </location>
</feature>
<sequence>MKLLLCFTLGAVWSVSRGAPAPATTEEVWVNPLEGVLDTTTEADLEGPPPTLVSGLFPYLRSKYEAWELKTNGSLTTLGISVIFGIILLTLYFMFYDKLNP</sequence>